<dbReference type="Proteomes" id="UP001150569">
    <property type="component" value="Unassembled WGS sequence"/>
</dbReference>
<keyword evidence="4" id="KW-1185">Reference proteome</keyword>
<comment type="caution">
    <text evidence="3">The sequence shown here is derived from an EMBL/GenBank/DDBJ whole genome shotgun (WGS) entry which is preliminary data.</text>
</comment>
<dbReference type="OrthoDB" id="336240at2759"/>
<reference evidence="3" key="1">
    <citation type="submission" date="2022-07" db="EMBL/GenBank/DDBJ databases">
        <title>Phylogenomic reconstructions and comparative analyses of Kickxellomycotina fungi.</title>
        <authorList>
            <person name="Reynolds N.K."/>
            <person name="Stajich J.E."/>
            <person name="Barry K."/>
            <person name="Grigoriev I.V."/>
            <person name="Crous P."/>
            <person name="Smith M.E."/>
        </authorList>
    </citation>
    <scope>NUCLEOTIDE SEQUENCE</scope>
    <source>
        <strain evidence="3">RSA 861</strain>
    </source>
</reference>
<dbReference type="GO" id="GO:0016020">
    <property type="term" value="C:membrane"/>
    <property type="evidence" value="ECO:0007669"/>
    <property type="project" value="GOC"/>
</dbReference>
<dbReference type="Gene3D" id="2.60.200.40">
    <property type="match status" value="1"/>
</dbReference>
<dbReference type="Gene3D" id="3.40.50.10330">
    <property type="entry name" value="Probable inorganic polyphosphate/atp-NAD kinase, domain 1"/>
    <property type="match status" value="1"/>
</dbReference>
<dbReference type="AlphaFoldDB" id="A0A9W8A3K4"/>
<dbReference type="GO" id="GO:0001727">
    <property type="term" value="F:lipid kinase activity"/>
    <property type="evidence" value="ECO:0007669"/>
    <property type="project" value="TreeGrafter"/>
</dbReference>
<dbReference type="InterPro" id="IPR016064">
    <property type="entry name" value="NAD/diacylglycerol_kinase_sf"/>
</dbReference>
<dbReference type="PANTHER" id="PTHR12358:SF54">
    <property type="entry name" value="SPHINGOSINE KINASE RELATED PROTEIN"/>
    <property type="match status" value="1"/>
</dbReference>
<dbReference type="InterPro" id="IPR001206">
    <property type="entry name" value="Diacylglycerol_kinase_cat_dom"/>
</dbReference>
<dbReference type="EMBL" id="JANBPT010000400">
    <property type="protein sequence ID" value="KAJ1922138.1"/>
    <property type="molecule type" value="Genomic_DNA"/>
</dbReference>
<dbReference type="PROSITE" id="PS50146">
    <property type="entry name" value="DAGK"/>
    <property type="match status" value="1"/>
</dbReference>
<evidence type="ECO:0000259" key="2">
    <source>
        <dbReference type="PROSITE" id="PS50146"/>
    </source>
</evidence>
<feature type="domain" description="DAGKc" evidence="2">
    <location>
        <begin position="9"/>
        <end position="192"/>
    </location>
</feature>
<dbReference type="SMART" id="SM00046">
    <property type="entry name" value="DAGKc"/>
    <property type="match status" value="1"/>
</dbReference>
<evidence type="ECO:0000313" key="4">
    <source>
        <dbReference type="Proteomes" id="UP001150569"/>
    </source>
</evidence>
<gene>
    <name evidence="3" type="ORF">IWQ60_006592</name>
</gene>
<proteinExistence type="predicted"/>
<evidence type="ECO:0000256" key="1">
    <source>
        <dbReference type="SAM" id="MobiDB-lite"/>
    </source>
</evidence>
<accession>A0A9W8A3K4</accession>
<evidence type="ECO:0000313" key="3">
    <source>
        <dbReference type="EMBL" id="KAJ1922138.1"/>
    </source>
</evidence>
<dbReference type="Pfam" id="PF00781">
    <property type="entry name" value="DAGK_cat"/>
    <property type="match status" value="1"/>
</dbReference>
<dbReference type="GO" id="GO:0006665">
    <property type="term" value="P:sphingolipid metabolic process"/>
    <property type="evidence" value="ECO:0007669"/>
    <property type="project" value="TreeGrafter"/>
</dbReference>
<dbReference type="PANTHER" id="PTHR12358">
    <property type="entry name" value="SPHINGOSINE KINASE"/>
    <property type="match status" value="1"/>
</dbReference>
<dbReference type="InterPro" id="IPR017438">
    <property type="entry name" value="ATP-NAD_kinase_N"/>
</dbReference>
<sequence length="474" mass="51233">MAEPTSQSLTLPPCLVVVNPKAGGYRAELVKPWCEQFVQRYAAQRPGDSERGRTVRTVYTERANHAPELVQAFLADQADMKDPAAIAVALPSTPRAFIICLGGDGTVHEVINALVEPAIPGLSSPPSTPIDHASPSHPVDIGVVPLGSGNALASQLGFRRPSDALDRYLRDDLLSNPLTRRPLHTVDVRLPYGARWYLTGHPVTVHRVSSFCVISWGFHCNNVASSEWLRCLGPIRFTLAGIKNLVTLTPYHGTLTLTGARRYRPIEAATTTSDHANQIETPTHLPPPTVDSPWGTFEAVTAETLPGPCDTFNADRQQLTLQGPFTVFLAAKLAELSAGFCITPLARPDDADIDVVIGRGLTRSQTLAVFQGAGVRGTHIRLPFVEYYKVRGLTVRPASSWSKALASHKMVDRNSGRGEEGVKDNGSGDHRDADAKEGPHHTLCVDGELYSVPDLGEIVAEIPTARDCVLHTLS</sequence>
<feature type="region of interest" description="Disordered" evidence="1">
    <location>
        <begin position="409"/>
        <end position="438"/>
    </location>
</feature>
<protein>
    <recommendedName>
        <fullName evidence="2">DAGKc domain-containing protein</fullName>
    </recommendedName>
</protein>
<dbReference type="SUPFAM" id="SSF111331">
    <property type="entry name" value="NAD kinase/diacylglycerol kinase-like"/>
    <property type="match status" value="1"/>
</dbReference>
<organism evidence="3 4">
    <name type="scientific">Tieghemiomyces parasiticus</name>
    <dbReference type="NCBI Taxonomy" id="78921"/>
    <lineage>
        <taxon>Eukaryota</taxon>
        <taxon>Fungi</taxon>
        <taxon>Fungi incertae sedis</taxon>
        <taxon>Zoopagomycota</taxon>
        <taxon>Kickxellomycotina</taxon>
        <taxon>Dimargaritomycetes</taxon>
        <taxon>Dimargaritales</taxon>
        <taxon>Dimargaritaceae</taxon>
        <taxon>Tieghemiomyces</taxon>
    </lineage>
</organism>
<name>A0A9W8A3K4_9FUNG</name>
<dbReference type="InterPro" id="IPR050187">
    <property type="entry name" value="Lipid_Phosphate_FormReg"/>
</dbReference>